<proteinExistence type="predicted"/>
<feature type="transmembrane region" description="Helical" evidence="1">
    <location>
        <begin position="135"/>
        <end position="154"/>
    </location>
</feature>
<protein>
    <recommendedName>
        <fullName evidence="2">PGG domain-containing protein</fullName>
    </recommendedName>
</protein>
<keyword evidence="1" id="KW-0812">Transmembrane</keyword>
<feature type="domain" description="PGG" evidence="2">
    <location>
        <begin position="631"/>
        <end position="748"/>
    </location>
</feature>
<dbReference type="PANTHER" id="PTHR24177">
    <property type="entry name" value="CASKIN"/>
    <property type="match status" value="1"/>
</dbReference>
<evidence type="ECO:0000259" key="2">
    <source>
        <dbReference type="Pfam" id="PF13962"/>
    </source>
</evidence>
<feature type="transmembrane region" description="Helical" evidence="1">
    <location>
        <begin position="74"/>
        <end position="98"/>
    </location>
</feature>
<evidence type="ECO:0000313" key="3">
    <source>
        <dbReference type="EMBL" id="CAL4991185.1"/>
    </source>
</evidence>
<dbReference type="Proteomes" id="UP001497457">
    <property type="component" value="Chromosome 24b"/>
</dbReference>
<feature type="transmembrane region" description="Helical" evidence="1">
    <location>
        <begin position="532"/>
        <end position="552"/>
    </location>
</feature>
<feature type="transmembrane region" description="Helical" evidence="1">
    <location>
        <begin position="681"/>
        <end position="701"/>
    </location>
</feature>
<feature type="transmembrane region" description="Helical" evidence="1">
    <location>
        <begin position="721"/>
        <end position="742"/>
    </location>
</feature>
<feature type="transmembrane region" description="Helical" evidence="1">
    <location>
        <begin position="105"/>
        <end position="129"/>
    </location>
</feature>
<dbReference type="EMBL" id="OZ075134">
    <property type="protein sequence ID" value="CAL4991185.1"/>
    <property type="molecule type" value="Genomic_DNA"/>
</dbReference>
<feature type="transmembrane region" description="Helical" evidence="1">
    <location>
        <begin position="350"/>
        <end position="371"/>
    </location>
</feature>
<evidence type="ECO:0000256" key="1">
    <source>
        <dbReference type="SAM" id="Phobius"/>
    </source>
</evidence>
<feature type="transmembrane region" description="Helical" evidence="1">
    <location>
        <begin position="253"/>
        <end position="274"/>
    </location>
</feature>
<feature type="transmembrane region" description="Helical" evidence="1">
    <location>
        <begin position="405"/>
        <end position="427"/>
    </location>
</feature>
<reference evidence="3" key="1">
    <citation type="submission" date="2024-10" db="EMBL/GenBank/DDBJ databases">
        <authorList>
            <person name="Ryan C."/>
        </authorList>
    </citation>
    <scope>NUCLEOTIDE SEQUENCE [LARGE SCALE GENOMIC DNA]</scope>
</reference>
<feature type="transmembrane region" description="Helical" evidence="1">
    <location>
        <begin position="754"/>
        <end position="777"/>
    </location>
</feature>
<keyword evidence="4" id="KW-1185">Reference proteome</keyword>
<feature type="transmembrane region" description="Helical" evidence="1">
    <location>
        <begin position="448"/>
        <end position="467"/>
    </location>
</feature>
<feature type="domain" description="PGG" evidence="2">
    <location>
        <begin position="177"/>
        <end position="271"/>
    </location>
</feature>
<organism evidence="3 4">
    <name type="scientific">Urochloa decumbens</name>
    <dbReference type="NCBI Taxonomy" id="240449"/>
    <lineage>
        <taxon>Eukaryota</taxon>
        <taxon>Viridiplantae</taxon>
        <taxon>Streptophyta</taxon>
        <taxon>Embryophyta</taxon>
        <taxon>Tracheophyta</taxon>
        <taxon>Spermatophyta</taxon>
        <taxon>Magnoliopsida</taxon>
        <taxon>Liliopsida</taxon>
        <taxon>Poales</taxon>
        <taxon>Poaceae</taxon>
        <taxon>PACMAD clade</taxon>
        <taxon>Panicoideae</taxon>
        <taxon>Panicodae</taxon>
        <taxon>Paniceae</taxon>
        <taxon>Melinidinae</taxon>
        <taxon>Urochloa</taxon>
    </lineage>
</organism>
<gene>
    <name evidence="3" type="ORF">URODEC1_LOCUS60543</name>
</gene>
<name>A0ABC9B1Y4_9POAL</name>
<dbReference type="InterPro" id="IPR026961">
    <property type="entry name" value="PGG_dom"/>
</dbReference>
<dbReference type="AlphaFoldDB" id="A0ABC9B1Y4"/>
<keyword evidence="1" id="KW-0472">Membrane</keyword>
<feature type="transmembrane region" description="Helical" evidence="1">
    <location>
        <begin position="24"/>
        <end position="43"/>
    </location>
</feature>
<feature type="transmembrane region" description="Helical" evidence="1">
    <location>
        <begin position="184"/>
        <end position="203"/>
    </location>
</feature>
<evidence type="ECO:0000313" key="4">
    <source>
        <dbReference type="Proteomes" id="UP001497457"/>
    </source>
</evidence>
<dbReference type="PANTHER" id="PTHR24177:SF380">
    <property type="entry name" value="OS06G0294200 PROTEIN"/>
    <property type="match status" value="1"/>
</dbReference>
<dbReference type="Pfam" id="PF13962">
    <property type="entry name" value="PGG"/>
    <property type="match status" value="5"/>
</dbReference>
<sequence length="792" mass="87565">MASTTTTIQTHRNSENERRYMEELAGQILLLATLVATATYAAGFSPPGGVWQDDAGHLSGDPVIRSTQYVRYMMFFYCNATAFASLLMVLVFVILVCFVRPQDNLRIIVIPLVLIMILGLLSLIGAYAAATFWDMLTAVYTALLVAVVFTYVAIERVLASSQEKRANGVTSLGGERFREVHMNLASFALTVTYAGGLSTPGGFWDSTEGGNRPGDPILKGARLTVFFICNTTAFVASLLVVVVLLVRKIRRRMAAFWGAILACMVLLVFATIVIRKRRWSMEAAAQLEEERMEWEKQAYSSYIQFLATLALTITFQAGLHPPGGLRQDNGDGHKAGDPILRTMNLRRYNALFYCNAVAFIASLACMILVNIRPLLKYRALEQAMILDLLGLAGAYAIGSCREQTTTVYTMGIGGAALVYVVLHVVFLDDTDNNAQRNKDPDNRSLINRGYGLFLLAIFVASITYQAGLTPPGGFLLKDDESGNQAGDPVLLHNNQRRYRVFFYCNSTSFMASVAVIILLVNKNLYVPAIRTHALSVCTLVSFFCLLAAFAAGTTQHLKTSVYTLVLLAVVFFLAILLLLLFFLRSVIFLPTTTSQQTGDADADEPIKLIPTISIIAVDDHPDRVYTSRRHANRMYMMTVGVLVASVTYQASLDPPGGSWQRSSDGHNAGHPIMQDNRRQRYLVFFYSNSTTFMASIFLMVLLLRKPKGRSHIEQQSPLSEFVWSMTLKLMLMLDFLGLLGAYSAGSSRNSNTSVHVVAIVFSVLAYFTIYVVVSLLWHKGRKKPEDPDDAST</sequence>
<feature type="transmembrane region" description="Helical" evidence="1">
    <location>
        <begin position="564"/>
        <end position="583"/>
    </location>
</feature>
<feature type="transmembrane region" description="Helical" evidence="1">
    <location>
        <begin position="500"/>
        <end position="520"/>
    </location>
</feature>
<feature type="domain" description="PGG" evidence="2">
    <location>
        <begin position="298"/>
        <end position="401"/>
    </location>
</feature>
<feature type="domain" description="PGG" evidence="2">
    <location>
        <begin position="452"/>
        <end position="554"/>
    </location>
</feature>
<feature type="transmembrane region" description="Helical" evidence="1">
    <location>
        <begin position="223"/>
        <end position="246"/>
    </location>
</feature>
<keyword evidence="1" id="KW-1133">Transmembrane helix</keyword>
<feature type="domain" description="PGG" evidence="2">
    <location>
        <begin position="21"/>
        <end position="132"/>
    </location>
</feature>
<accession>A0ABC9B1Y4</accession>